<organism evidence="1">
    <name type="scientific">Rhipicephalus microplus</name>
    <name type="common">Cattle tick</name>
    <name type="synonym">Boophilus microplus</name>
    <dbReference type="NCBI Taxonomy" id="6941"/>
    <lineage>
        <taxon>Eukaryota</taxon>
        <taxon>Metazoa</taxon>
        <taxon>Ecdysozoa</taxon>
        <taxon>Arthropoda</taxon>
        <taxon>Chelicerata</taxon>
        <taxon>Arachnida</taxon>
        <taxon>Acari</taxon>
        <taxon>Parasitiformes</taxon>
        <taxon>Ixodida</taxon>
        <taxon>Ixodoidea</taxon>
        <taxon>Ixodidae</taxon>
        <taxon>Rhipicephalinae</taxon>
        <taxon>Rhipicephalus</taxon>
        <taxon>Boophilus</taxon>
    </lineage>
</organism>
<accession>A0A6G5A8J5</accession>
<sequence length="152" mass="16794">MQSWGRTICTISLSVSGPHVSTLLSTATYSSKRTSPRAARKLPSSSSFVCTSTGAQGEASPEFSMEPQARKQLAMVSSFTRVQARASMLMALSKLTSYCDELSMHKSMRSTRCCLYNTFTFFIMPWSMGCNTDVVFAGRYTRRMALKAGTFM</sequence>
<dbReference type="EMBL" id="GIKN01004280">
    <property type="protein sequence ID" value="NIE46553.1"/>
    <property type="molecule type" value="Transcribed_RNA"/>
</dbReference>
<name>A0A6G5A8J5_RHIMP</name>
<evidence type="ECO:0000313" key="1">
    <source>
        <dbReference type="EMBL" id="NIE46553.1"/>
    </source>
</evidence>
<proteinExistence type="predicted"/>
<dbReference type="AlphaFoldDB" id="A0A6G5A8J5"/>
<protein>
    <submittedName>
        <fullName evidence="1">Uncharacterized protein</fullName>
    </submittedName>
</protein>
<reference evidence="1" key="1">
    <citation type="submission" date="2020-03" db="EMBL/GenBank/DDBJ databases">
        <title>A transcriptome and proteome of the tick Rhipicephalus microplus shaped by the genetic composition of its hosts and developmental stage.</title>
        <authorList>
            <person name="Garcia G.R."/>
            <person name="Ribeiro J.M.C."/>
            <person name="Maruyama S.R."/>
            <person name="Gardinasse L.G."/>
            <person name="Nelson K."/>
            <person name="Ferreira B.R."/>
            <person name="Andrade T.G."/>
            <person name="Santos I.K.F.M."/>
        </authorList>
    </citation>
    <scope>NUCLEOTIDE SEQUENCE</scope>
    <source>
        <strain evidence="1">NSGR</strain>
        <tissue evidence="1">Salivary glands</tissue>
    </source>
</reference>